<dbReference type="InterPro" id="IPR050661">
    <property type="entry name" value="BglG_antiterminators"/>
</dbReference>
<dbReference type="Pfam" id="PF08280">
    <property type="entry name" value="HTH_Mga"/>
    <property type="match status" value="1"/>
</dbReference>
<dbReference type="InterPro" id="IPR036388">
    <property type="entry name" value="WH-like_DNA-bd_sf"/>
</dbReference>
<dbReference type="Gene3D" id="1.10.10.10">
    <property type="entry name" value="Winged helix-like DNA-binding domain superfamily/Winged helix DNA-binding domain"/>
    <property type="match status" value="1"/>
</dbReference>
<proteinExistence type="predicted"/>
<sequence>MLKILSKKLKRQLRLLEYLFEGDSYRFNDLENLLGCSAKTLRNDLLDIHSYASDIKIKMTRGEGVKATILPHVTEDYIYHVIKQESMEYRYLEAILLHKFKNYLELADYLFISESTLRRIVDKINPTLHRYGMKVQALIKLTGNDQIITEMTVQFLMEKYHYFEDAFPENFRSLILQLIQAFIEENGLQPQFTHLEPQEEKLFYFWVASRILLLQNEESISSISKKQKKFRYEQLSVERLRLPKTNDLINEQLATYIFDKPFVHQLFDIESASMKNPIILALNNFIKEVEEKYGIICEDKQRIFRKVSILLQQNTVPFTVYYKKNSLFFKNNHSEMKEIQLRFWNKMKHAMHNHSILLNDFEGFTTTVFTEILLYWPVLLKMFEENKQVRALVVTNATLKYDDYLLSNLEHQLGNRFEFILRKNKTISQALINYENYDCIISNISIDKSYNIPVFGISVFPKAREINNLIHFYQELLA</sequence>
<organism evidence="6 7">
    <name type="scientific">Candidatus Enterococcus mangumiae</name>
    <dbReference type="NCBI Taxonomy" id="2230878"/>
    <lineage>
        <taxon>Bacteria</taxon>
        <taxon>Bacillati</taxon>
        <taxon>Bacillota</taxon>
        <taxon>Bacilli</taxon>
        <taxon>Lactobacillales</taxon>
        <taxon>Enterococcaceae</taxon>
        <taxon>Enterococcus</taxon>
    </lineage>
</organism>
<keyword evidence="1" id="KW-0805">Transcription regulation</keyword>
<accession>A0ABZ2SZD9</accession>
<evidence type="ECO:0000256" key="3">
    <source>
        <dbReference type="ARBA" id="ARBA00023163"/>
    </source>
</evidence>
<dbReference type="InterPro" id="IPR013199">
    <property type="entry name" value="HTH_Mga_DNA-bd_dom"/>
</dbReference>
<dbReference type="Proteomes" id="UP000664360">
    <property type="component" value="Chromosome"/>
</dbReference>
<dbReference type="InterPro" id="IPR018356">
    <property type="entry name" value="Tscrpt_reg_HTH_DeoR_CS"/>
</dbReference>
<dbReference type="Pfam" id="PF05043">
    <property type="entry name" value="Mga"/>
    <property type="match status" value="1"/>
</dbReference>
<dbReference type="InterPro" id="IPR007737">
    <property type="entry name" value="Mga_HTH"/>
</dbReference>
<evidence type="ECO:0000313" key="7">
    <source>
        <dbReference type="Proteomes" id="UP000664360"/>
    </source>
</evidence>
<dbReference type="PANTHER" id="PTHR30185">
    <property type="entry name" value="CRYPTIC BETA-GLUCOSIDE BGL OPERON ANTITERMINATOR"/>
    <property type="match status" value="1"/>
</dbReference>
<protein>
    <recommendedName>
        <fullName evidence="8">Mga helix-turn-helix domain-containing protein</fullName>
    </recommendedName>
</protein>
<keyword evidence="7" id="KW-1185">Reference proteome</keyword>
<feature type="domain" description="Mga helix-turn-helix" evidence="4">
    <location>
        <begin position="78"/>
        <end position="149"/>
    </location>
</feature>
<dbReference type="EMBL" id="CP147250">
    <property type="protein sequence ID" value="WYJ81113.1"/>
    <property type="molecule type" value="Genomic_DNA"/>
</dbReference>
<evidence type="ECO:0000256" key="2">
    <source>
        <dbReference type="ARBA" id="ARBA00023125"/>
    </source>
</evidence>
<keyword evidence="3" id="KW-0804">Transcription</keyword>
<reference evidence="6 7" key="1">
    <citation type="submission" date="2021-03" db="EMBL/GenBank/DDBJ databases">
        <authorList>
            <person name="Gilmore M.S."/>
            <person name="Schwartzman J."/>
            <person name="Van Tyne D."/>
            <person name="Martin M."/>
            <person name="Earl A.M."/>
            <person name="Manson A.L."/>
            <person name="Straub T."/>
            <person name="Salamzade R."/>
            <person name="Saavedra J."/>
            <person name="Lebreton F."/>
            <person name="Prichula J."/>
            <person name="Schaufler K."/>
            <person name="Gaca A."/>
            <person name="Sgardioli B."/>
            <person name="Wagenaar J."/>
            <person name="Strong T."/>
        </authorList>
    </citation>
    <scope>NUCLEOTIDE SEQUENCE [LARGE SCALE GENOMIC DNA]</scope>
    <source>
        <strain evidence="6 7">DIV1094</strain>
    </source>
</reference>
<dbReference type="PROSITE" id="PS00894">
    <property type="entry name" value="HTH_DEOR_1"/>
    <property type="match status" value="1"/>
</dbReference>
<evidence type="ECO:0000313" key="6">
    <source>
        <dbReference type="EMBL" id="WYJ81113.1"/>
    </source>
</evidence>
<name>A0ABZ2SZD9_9ENTE</name>
<feature type="domain" description="M protein trans-acting positive regulator (MGA) HTH" evidence="5">
    <location>
        <begin position="6"/>
        <end position="59"/>
    </location>
</feature>
<gene>
    <name evidence="6" type="ORF">DOK79_002697</name>
</gene>
<evidence type="ECO:0008006" key="8">
    <source>
        <dbReference type="Google" id="ProtNLM"/>
    </source>
</evidence>
<evidence type="ECO:0000259" key="4">
    <source>
        <dbReference type="Pfam" id="PF05043"/>
    </source>
</evidence>
<dbReference type="PANTHER" id="PTHR30185:SF18">
    <property type="entry name" value="TRANSCRIPTIONAL REGULATOR MTLR"/>
    <property type="match status" value="1"/>
</dbReference>
<evidence type="ECO:0000256" key="1">
    <source>
        <dbReference type="ARBA" id="ARBA00023015"/>
    </source>
</evidence>
<evidence type="ECO:0000259" key="5">
    <source>
        <dbReference type="Pfam" id="PF08280"/>
    </source>
</evidence>
<keyword evidence="2" id="KW-0238">DNA-binding</keyword>
<dbReference type="RefSeq" id="WP_206858979.1">
    <property type="nucleotide sequence ID" value="NZ_CP147250.1"/>
</dbReference>
<reference evidence="6 7" key="2">
    <citation type="submission" date="2024-03" db="EMBL/GenBank/DDBJ databases">
        <title>The Genome Sequence of Enterococcus sp. DIV1094.</title>
        <authorList>
            <consortium name="The Broad Institute Genomics Platform"/>
            <consortium name="The Broad Institute Microbial Omics Core"/>
            <consortium name="The Broad Institute Genomic Center for Infectious Diseases"/>
            <person name="Earl A."/>
            <person name="Manson A."/>
            <person name="Gilmore M."/>
            <person name="Schwartman J."/>
            <person name="Shea T."/>
            <person name="Abouelleil A."/>
            <person name="Cao P."/>
            <person name="Chapman S."/>
            <person name="Cusick C."/>
            <person name="Young S."/>
            <person name="Neafsey D."/>
            <person name="Nusbaum C."/>
            <person name="Birren B."/>
        </authorList>
    </citation>
    <scope>NUCLEOTIDE SEQUENCE [LARGE SCALE GENOMIC DNA]</scope>
    <source>
        <strain evidence="6 7">DIV1094</strain>
    </source>
</reference>
<dbReference type="Gene3D" id="3.40.50.2300">
    <property type="match status" value="1"/>
</dbReference>